<name>A0A0R1DPK2_DROYA</name>
<sequence length="66" mass="7723">MRKPYMIVLPRHMGHDGFHGIEKEDITPSNGRQGRDCTRLPISKISDLVRQWEAETLSIYQWITVN</sequence>
<dbReference type="Proteomes" id="UP000002282">
    <property type="component" value="Chromosome 2R"/>
</dbReference>
<reference evidence="1 2" key="2">
    <citation type="journal article" date="2007" name="PLoS Biol.">
        <title>Principles of genome evolution in the Drosophila melanogaster species group.</title>
        <authorList>
            <person name="Ranz J.M."/>
            <person name="Maurin D."/>
            <person name="Chan Y.S."/>
            <person name="von Grotthuss M."/>
            <person name="Hillier L.W."/>
            <person name="Roote J."/>
            <person name="Ashburner M."/>
            <person name="Bergman C.M."/>
        </authorList>
    </citation>
    <scope>NUCLEOTIDE SEQUENCE [LARGE SCALE GENOMIC DNA]</scope>
    <source>
        <strain evidence="2">Tai18E2 / Tucson 14021-0261.01</strain>
    </source>
</reference>
<reference evidence="1 2" key="1">
    <citation type="journal article" date="2007" name="Nature">
        <title>Evolution of genes and genomes on the Drosophila phylogeny.</title>
        <authorList>
            <consortium name="Drosophila 12 Genomes Consortium"/>
            <person name="Clark A.G."/>
            <person name="Eisen M.B."/>
            <person name="Smith D.R."/>
            <person name="Bergman C.M."/>
            <person name="Oliver B."/>
            <person name="Markow T.A."/>
            <person name="Kaufman T.C."/>
            <person name="Kellis M."/>
            <person name="Gelbart W."/>
            <person name="Iyer V.N."/>
            <person name="Pollard D.A."/>
            <person name="Sackton T.B."/>
            <person name="Larracuente A.M."/>
            <person name="Singh N.D."/>
            <person name="Abad J.P."/>
            <person name="Abt D.N."/>
            <person name="Adryan B."/>
            <person name="Aguade M."/>
            <person name="Akashi H."/>
            <person name="Anderson W.W."/>
            <person name="Aquadro C.F."/>
            <person name="Ardell D.H."/>
            <person name="Arguello R."/>
            <person name="Artieri C.G."/>
            <person name="Barbash D.A."/>
            <person name="Barker D."/>
            <person name="Barsanti P."/>
            <person name="Batterham P."/>
            <person name="Batzoglou S."/>
            <person name="Begun D."/>
            <person name="Bhutkar A."/>
            <person name="Blanco E."/>
            <person name="Bosak S.A."/>
            <person name="Bradley R.K."/>
            <person name="Brand A.D."/>
            <person name="Brent M.R."/>
            <person name="Brooks A.N."/>
            <person name="Brown R.H."/>
            <person name="Butlin R.K."/>
            <person name="Caggese C."/>
            <person name="Calvi B.R."/>
            <person name="Bernardo de Carvalho A."/>
            <person name="Caspi A."/>
            <person name="Castrezana S."/>
            <person name="Celniker S.E."/>
            <person name="Chang J.L."/>
            <person name="Chapple C."/>
            <person name="Chatterji S."/>
            <person name="Chinwalla A."/>
            <person name="Civetta A."/>
            <person name="Clifton S.W."/>
            <person name="Comeron J.M."/>
            <person name="Costello J.C."/>
            <person name="Coyne J.A."/>
            <person name="Daub J."/>
            <person name="David R.G."/>
            <person name="Delcher A.L."/>
            <person name="Delehaunty K."/>
            <person name="Do C.B."/>
            <person name="Ebling H."/>
            <person name="Edwards K."/>
            <person name="Eickbush T."/>
            <person name="Evans J.D."/>
            <person name="Filipski A."/>
            <person name="Findeiss S."/>
            <person name="Freyhult E."/>
            <person name="Fulton L."/>
            <person name="Fulton R."/>
            <person name="Garcia A.C."/>
            <person name="Gardiner A."/>
            <person name="Garfield D.A."/>
            <person name="Garvin B.E."/>
            <person name="Gibson G."/>
            <person name="Gilbert D."/>
            <person name="Gnerre S."/>
            <person name="Godfrey J."/>
            <person name="Good R."/>
            <person name="Gotea V."/>
            <person name="Gravely B."/>
            <person name="Greenberg A.J."/>
            <person name="Griffiths-Jones S."/>
            <person name="Gross S."/>
            <person name="Guigo R."/>
            <person name="Gustafson E.A."/>
            <person name="Haerty W."/>
            <person name="Hahn M.W."/>
            <person name="Halligan D.L."/>
            <person name="Halpern A.L."/>
            <person name="Halter G.M."/>
            <person name="Han M.V."/>
            <person name="Heger A."/>
            <person name="Hillier L."/>
            <person name="Hinrichs A.S."/>
            <person name="Holmes I."/>
            <person name="Hoskins R.A."/>
            <person name="Hubisz M.J."/>
            <person name="Hultmark D."/>
            <person name="Huntley M.A."/>
            <person name="Jaffe D.B."/>
            <person name="Jagadeeshan S."/>
            <person name="Jeck W.R."/>
            <person name="Johnson J."/>
            <person name="Jones C.D."/>
            <person name="Jordan W.C."/>
            <person name="Karpen G.H."/>
            <person name="Kataoka E."/>
            <person name="Keightley P.D."/>
            <person name="Kheradpour P."/>
            <person name="Kirkness E.F."/>
            <person name="Koerich L.B."/>
            <person name="Kristiansen K."/>
            <person name="Kudrna D."/>
            <person name="Kulathinal R.J."/>
            <person name="Kumar S."/>
            <person name="Kwok R."/>
            <person name="Lander E."/>
            <person name="Langley C.H."/>
            <person name="Lapoint R."/>
            <person name="Lazzaro B.P."/>
            <person name="Lee S.J."/>
            <person name="Levesque L."/>
            <person name="Li R."/>
            <person name="Lin C.F."/>
            <person name="Lin M.F."/>
            <person name="Lindblad-Toh K."/>
            <person name="Llopart A."/>
            <person name="Long M."/>
            <person name="Low L."/>
            <person name="Lozovsky E."/>
            <person name="Lu J."/>
            <person name="Luo M."/>
            <person name="Machado C.A."/>
            <person name="Makalowski W."/>
            <person name="Marzo M."/>
            <person name="Matsuda M."/>
            <person name="Matzkin L."/>
            <person name="McAllister B."/>
            <person name="McBride C.S."/>
            <person name="McKernan B."/>
            <person name="McKernan K."/>
            <person name="Mendez-Lago M."/>
            <person name="Minx P."/>
            <person name="Mollenhauer M.U."/>
            <person name="Montooth K."/>
            <person name="Mount S.M."/>
            <person name="Mu X."/>
            <person name="Myers E."/>
            <person name="Negre B."/>
            <person name="Newfeld S."/>
            <person name="Nielsen R."/>
            <person name="Noor M.A."/>
            <person name="O'Grady P."/>
            <person name="Pachter L."/>
            <person name="Papaceit M."/>
            <person name="Parisi M.J."/>
            <person name="Parisi M."/>
            <person name="Parts L."/>
            <person name="Pedersen J.S."/>
            <person name="Pesole G."/>
            <person name="Phillippy A.M."/>
            <person name="Ponting C.P."/>
            <person name="Pop M."/>
            <person name="Porcelli D."/>
            <person name="Powell J.R."/>
            <person name="Prohaska S."/>
            <person name="Pruitt K."/>
            <person name="Puig M."/>
            <person name="Quesneville H."/>
            <person name="Ram K.R."/>
            <person name="Rand D."/>
            <person name="Rasmussen M.D."/>
            <person name="Reed L.K."/>
            <person name="Reenan R."/>
            <person name="Reily A."/>
            <person name="Remington K.A."/>
            <person name="Rieger T.T."/>
            <person name="Ritchie M.G."/>
            <person name="Robin C."/>
            <person name="Rogers Y.H."/>
            <person name="Rohde C."/>
            <person name="Rozas J."/>
            <person name="Rubenfield M.J."/>
            <person name="Ruiz A."/>
            <person name="Russo S."/>
            <person name="Salzberg S.L."/>
            <person name="Sanchez-Gracia A."/>
            <person name="Saranga D.J."/>
            <person name="Sato H."/>
            <person name="Schaeffer S.W."/>
            <person name="Schatz M.C."/>
            <person name="Schlenke T."/>
            <person name="Schwartz R."/>
            <person name="Segarra C."/>
            <person name="Singh R.S."/>
            <person name="Sirot L."/>
            <person name="Sirota M."/>
            <person name="Sisneros N.B."/>
            <person name="Smith C.D."/>
            <person name="Smith T.F."/>
            <person name="Spieth J."/>
            <person name="Stage D.E."/>
            <person name="Stark A."/>
            <person name="Stephan W."/>
            <person name="Strausberg R.L."/>
            <person name="Strempel S."/>
            <person name="Sturgill D."/>
            <person name="Sutton G."/>
            <person name="Sutton G.G."/>
            <person name="Tao W."/>
            <person name="Teichmann S."/>
            <person name="Tobari Y.N."/>
            <person name="Tomimura Y."/>
            <person name="Tsolas J.M."/>
            <person name="Valente V.L."/>
            <person name="Venter E."/>
            <person name="Venter J.C."/>
            <person name="Vicario S."/>
            <person name="Vieira F.G."/>
            <person name="Vilella A.J."/>
            <person name="Villasante A."/>
            <person name="Walenz B."/>
            <person name="Wang J."/>
            <person name="Wasserman M."/>
            <person name="Watts T."/>
            <person name="Wilson D."/>
            <person name="Wilson R.K."/>
            <person name="Wing R.A."/>
            <person name="Wolfner M.F."/>
            <person name="Wong A."/>
            <person name="Wong G.K."/>
            <person name="Wu C.I."/>
            <person name="Wu G."/>
            <person name="Yamamoto D."/>
            <person name="Yang H.P."/>
            <person name="Yang S.P."/>
            <person name="Yorke J.A."/>
            <person name="Yoshida K."/>
            <person name="Zdobnov E."/>
            <person name="Zhang P."/>
            <person name="Zhang Y."/>
            <person name="Zimin A.V."/>
            <person name="Baldwin J."/>
            <person name="Abdouelleil A."/>
            <person name="Abdulkadir J."/>
            <person name="Abebe A."/>
            <person name="Abera B."/>
            <person name="Abreu J."/>
            <person name="Acer S.C."/>
            <person name="Aftuck L."/>
            <person name="Alexander A."/>
            <person name="An P."/>
            <person name="Anderson E."/>
            <person name="Anderson S."/>
            <person name="Arachi H."/>
            <person name="Azer M."/>
            <person name="Bachantsang P."/>
            <person name="Barry A."/>
            <person name="Bayul T."/>
            <person name="Berlin A."/>
            <person name="Bessette D."/>
            <person name="Bloom T."/>
            <person name="Blye J."/>
            <person name="Boguslavskiy L."/>
            <person name="Bonnet C."/>
            <person name="Boukhgalter B."/>
            <person name="Bourzgui I."/>
            <person name="Brown A."/>
            <person name="Cahill P."/>
            <person name="Channer S."/>
            <person name="Cheshatsang Y."/>
            <person name="Chuda L."/>
            <person name="Citroen M."/>
            <person name="Collymore A."/>
            <person name="Cooke P."/>
            <person name="Costello M."/>
            <person name="D'Aco K."/>
            <person name="Daza R."/>
            <person name="De Haan G."/>
            <person name="DeGray S."/>
            <person name="DeMaso C."/>
            <person name="Dhargay N."/>
            <person name="Dooley K."/>
            <person name="Dooley E."/>
            <person name="Doricent M."/>
            <person name="Dorje P."/>
            <person name="Dorjee K."/>
            <person name="Dupes A."/>
            <person name="Elong R."/>
            <person name="Falk J."/>
            <person name="Farina A."/>
            <person name="Faro S."/>
            <person name="Ferguson D."/>
            <person name="Fisher S."/>
            <person name="Foley C.D."/>
            <person name="Franke A."/>
            <person name="Friedrich D."/>
            <person name="Gadbois L."/>
            <person name="Gearin G."/>
            <person name="Gearin C.R."/>
            <person name="Giannoukos G."/>
            <person name="Goode T."/>
            <person name="Graham J."/>
            <person name="Grandbois E."/>
            <person name="Grewal S."/>
            <person name="Gyaltsen K."/>
            <person name="Hafez N."/>
            <person name="Hagos B."/>
            <person name="Hall J."/>
            <person name="Henson C."/>
            <person name="Hollinger A."/>
            <person name="Honan T."/>
            <person name="Huard M.D."/>
            <person name="Hughes L."/>
            <person name="Hurhula B."/>
            <person name="Husby M.E."/>
            <person name="Kamat A."/>
            <person name="Kanga B."/>
            <person name="Kashin S."/>
            <person name="Khazanovich D."/>
            <person name="Kisner P."/>
            <person name="Lance K."/>
            <person name="Lara M."/>
            <person name="Lee W."/>
            <person name="Lennon N."/>
            <person name="Letendre F."/>
            <person name="LeVine R."/>
            <person name="Lipovsky A."/>
            <person name="Liu X."/>
            <person name="Liu J."/>
            <person name="Liu S."/>
            <person name="Lokyitsang T."/>
            <person name="Lokyitsang Y."/>
            <person name="Lubonja R."/>
            <person name="Lui A."/>
            <person name="MacDonald P."/>
            <person name="Magnisalis V."/>
            <person name="Maru K."/>
            <person name="Matthews C."/>
            <person name="McCusker W."/>
            <person name="McDonough S."/>
            <person name="Mehta T."/>
            <person name="Meldrim J."/>
            <person name="Meneus L."/>
            <person name="Mihai O."/>
            <person name="Mihalev A."/>
            <person name="Mihova T."/>
            <person name="Mittelman R."/>
            <person name="Mlenga V."/>
            <person name="Montmayeur A."/>
            <person name="Mulrain L."/>
            <person name="Navidi A."/>
            <person name="Naylor J."/>
            <person name="Negash T."/>
            <person name="Nguyen T."/>
            <person name="Nguyen N."/>
            <person name="Nicol R."/>
            <person name="Norbu C."/>
            <person name="Norbu N."/>
            <person name="Novod N."/>
            <person name="O'Neill B."/>
            <person name="Osman S."/>
            <person name="Markiewicz E."/>
            <person name="Oyono O.L."/>
            <person name="Patti C."/>
            <person name="Phunkhang P."/>
            <person name="Pierre F."/>
            <person name="Priest M."/>
            <person name="Raghuraman S."/>
            <person name="Rege F."/>
            <person name="Reyes R."/>
            <person name="Rise C."/>
            <person name="Rogov P."/>
            <person name="Ross K."/>
            <person name="Ryan E."/>
            <person name="Settipalli S."/>
            <person name="Shea T."/>
            <person name="Sherpa N."/>
            <person name="Shi L."/>
            <person name="Shih D."/>
            <person name="Sparrow T."/>
            <person name="Spaulding J."/>
            <person name="Stalker J."/>
            <person name="Stange-Thomann N."/>
            <person name="Stavropoulos S."/>
            <person name="Stone C."/>
            <person name="Strader C."/>
            <person name="Tesfaye S."/>
            <person name="Thomson T."/>
            <person name="Thoulutsang Y."/>
            <person name="Thoulutsang D."/>
            <person name="Topham K."/>
            <person name="Topping I."/>
            <person name="Tsamla T."/>
            <person name="Vassiliev H."/>
            <person name="Vo A."/>
            <person name="Wangchuk T."/>
            <person name="Wangdi T."/>
            <person name="Weiand M."/>
            <person name="Wilkinson J."/>
            <person name="Wilson A."/>
            <person name="Yadav S."/>
            <person name="Young G."/>
            <person name="Yu Q."/>
            <person name="Zembek L."/>
            <person name="Zhong D."/>
            <person name="Zimmer A."/>
            <person name="Zwirko Z."/>
            <person name="Jaffe D.B."/>
            <person name="Alvarez P."/>
            <person name="Brockman W."/>
            <person name="Butler J."/>
            <person name="Chin C."/>
            <person name="Gnerre S."/>
            <person name="Grabherr M."/>
            <person name="Kleber M."/>
            <person name="Mauceli E."/>
            <person name="MacCallum I."/>
        </authorList>
    </citation>
    <scope>NUCLEOTIDE SEQUENCE [LARGE SCALE GENOMIC DNA]</scope>
    <source>
        <strain evidence="2">Tai18E2 / Tucson 14021-0261.01</strain>
    </source>
</reference>
<evidence type="ECO:0000313" key="2">
    <source>
        <dbReference type="Proteomes" id="UP000002282"/>
    </source>
</evidence>
<dbReference type="EMBL" id="CM000158">
    <property type="protein sequence ID" value="KRJ99211.1"/>
    <property type="molecule type" value="Genomic_DNA"/>
</dbReference>
<protein>
    <submittedName>
        <fullName evidence="1">Uncharacterized protein</fullName>
    </submittedName>
</protein>
<organism evidence="1 2">
    <name type="scientific">Drosophila yakuba</name>
    <name type="common">Fruit fly</name>
    <dbReference type="NCBI Taxonomy" id="7245"/>
    <lineage>
        <taxon>Eukaryota</taxon>
        <taxon>Metazoa</taxon>
        <taxon>Ecdysozoa</taxon>
        <taxon>Arthropoda</taxon>
        <taxon>Hexapoda</taxon>
        <taxon>Insecta</taxon>
        <taxon>Pterygota</taxon>
        <taxon>Neoptera</taxon>
        <taxon>Endopterygota</taxon>
        <taxon>Diptera</taxon>
        <taxon>Brachycera</taxon>
        <taxon>Muscomorpha</taxon>
        <taxon>Ephydroidea</taxon>
        <taxon>Drosophilidae</taxon>
        <taxon>Drosophila</taxon>
        <taxon>Sophophora</taxon>
    </lineage>
</organism>
<keyword evidence="2" id="KW-1185">Reference proteome</keyword>
<dbReference type="KEGG" id="dya:Dyak_GE29234"/>
<proteinExistence type="predicted"/>
<evidence type="ECO:0000313" key="1">
    <source>
        <dbReference type="EMBL" id="KRJ99211.1"/>
    </source>
</evidence>
<accession>A0A0R1DPK2</accession>
<dbReference type="AlphaFoldDB" id="A0A0R1DPK2"/>
<gene>
    <name evidence="1" type="primary">Dyak\GE29234</name>
    <name evidence="1" type="synonym">GE29234</name>
    <name evidence="1" type="ORF">Dyak_GE29234</name>
</gene>